<feature type="transmembrane region" description="Helical" evidence="10">
    <location>
        <begin position="155"/>
        <end position="177"/>
    </location>
</feature>
<evidence type="ECO:0000256" key="9">
    <source>
        <dbReference type="ARBA" id="ARBA00023136"/>
    </source>
</evidence>
<evidence type="ECO:0000313" key="13">
    <source>
        <dbReference type="Proteomes" id="UP000231472"/>
    </source>
</evidence>
<keyword evidence="7 10" id="KW-1133">Transmembrane helix</keyword>
<dbReference type="PRINTS" id="PR01755">
    <property type="entry name" value="SECFTRNLCASE"/>
</dbReference>
<feature type="transmembrane region" description="Helical" evidence="10">
    <location>
        <begin position="262"/>
        <end position="292"/>
    </location>
</feature>
<evidence type="ECO:0000256" key="2">
    <source>
        <dbReference type="ARBA" id="ARBA00022448"/>
    </source>
</evidence>
<evidence type="ECO:0000256" key="6">
    <source>
        <dbReference type="ARBA" id="ARBA00022927"/>
    </source>
</evidence>
<dbReference type="InterPro" id="IPR022813">
    <property type="entry name" value="SecD/SecF_arch_bac"/>
</dbReference>
<evidence type="ECO:0000256" key="4">
    <source>
        <dbReference type="ARBA" id="ARBA00022519"/>
    </source>
</evidence>
<comment type="function">
    <text evidence="10">Part of the Sec protein translocase complex. Interacts with the SecYEG preprotein conducting channel. SecDF uses the proton motive force (PMF) to complete protein translocation after the ATP-dependent function of SecA.</text>
</comment>
<evidence type="ECO:0000256" key="5">
    <source>
        <dbReference type="ARBA" id="ARBA00022692"/>
    </source>
</evidence>
<dbReference type="InterPro" id="IPR005665">
    <property type="entry name" value="SecF_bac"/>
</dbReference>
<dbReference type="InterPro" id="IPR022645">
    <property type="entry name" value="SecD/SecF_bac"/>
</dbReference>
<feature type="transmembrane region" description="Helical" evidence="10">
    <location>
        <begin position="183"/>
        <end position="202"/>
    </location>
</feature>
<evidence type="ECO:0000256" key="8">
    <source>
        <dbReference type="ARBA" id="ARBA00023010"/>
    </source>
</evidence>
<dbReference type="GO" id="GO:0065002">
    <property type="term" value="P:intracellular protein transmembrane transport"/>
    <property type="evidence" value="ECO:0007669"/>
    <property type="project" value="UniProtKB-UniRule"/>
</dbReference>
<comment type="subunit">
    <text evidence="10">Forms a complex with SecD. Part of the essential Sec protein translocation apparatus which comprises SecA, SecYEG and auxiliary proteins SecDF. Other proteins may also be involved.</text>
</comment>
<dbReference type="EMBL" id="PEYC01000006">
    <property type="protein sequence ID" value="PIS40351.1"/>
    <property type="molecule type" value="Genomic_DNA"/>
</dbReference>
<feature type="transmembrane region" description="Helical" evidence="10">
    <location>
        <begin position="124"/>
        <end position="143"/>
    </location>
</feature>
<keyword evidence="6 10" id="KW-0653">Protein transport</keyword>
<feature type="transmembrane region" description="Helical" evidence="10">
    <location>
        <begin position="12"/>
        <end position="32"/>
    </location>
</feature>
<dbReference type="SUPFAM" id="SSF82866">
    <property type="entry name" value="Multidrug efflux transporter AcrB transmembrane domain"/>
    <property type="match status" value="1"/>
</dbReference>
<keyword evidence="2 10" id="KW-0813">Transport</keyword>
<dbReference type="GO" id="GO:0043952">
    <property type="term" value="P:protein transport by the Sec complex"/>
    <property type="evidence" value="ECO:0007669"/>
    <property type="project" value="UniProtKB-UniRule"/>
</dbReference>
<dbReference type="Gene3D" id="1.20.1640.10">
    <property type="entry name" value="Multidrug efflux transporter AcrB transmembrane domain"/>
    <property type="match status" value="1"/>
</dbReference>
<protein>
    <recommendedName>
        <fullName evidence="10">Protein-export membrane protein SecF</fullName>
    </recommendedName>
</protein>
<dbReference type="Pfam" id="PF02355">
    <property type="entry name" value="SecD_SecF_C"/>
    <property type="match status" value="1"/>
</dbReference>
<comment type="caution">
    <text evidence="12">The sequence shown here is derived from an EMBL/GenBank/DDBJ whole genome shotgun (WGS) entry which is preliminary data.</text>
</comment>
<keyword evidence="8 10" id="KW-0811">Translocation</keyword>
<dbReference type="InterPro" id="IPR000731">
    <property type="entry name" value="SSD"/>
</dbReference>
<evidence type="ECO:0000256" key="1">
    <source>
        <dbReference type="ARBA" id="ARBA00004651"/>
    </source>
</evidence>
<dbReference type="GO" id="GO:0015450">
    <property type="term" value="F:protein-transporting ATPase activity"/>
    <property type="evidence" value="ECO:0007669"/>
    <property type="project" value="InterPro"/>
</dbReference>
<reference evidence="13" key="1">
    <citation type="submission" date="2017-09" db="EMBL/GenBank/DDBJ databases">
        <title>Depth-based differentiation of microbial function through sediment-hosted aquifers and enrichment of novel symbionts in the deep terrestrial subsurface.</title>
        <authorList>
            <person name="Probst A.J."/>
            <person name="Ladd B."/>
            <person name="Jarett J.K."/>
            <person name="Geller-Mcgrath D.E."/>
            <person name="Sieber C.M.K."/>
            <person name="Emerson J.B."/>
            <person name="Anantharaman K."/>
            <person name="Thomas B.C."/>
            <person name="Malmstrom R."/>
            <person name="Stieglmeier M."/>
            <person name="Klingl A."/>
            <person name="Woyke T."/>
            <person name="Ryan C.M."/>
            <person name="Banfield J.F."/>
        </authorList>
    </citation>
    <scope>NUCLEOTIDE SEQUENCE [LARGE SCALE GENOMIC DNA]</scope>
</reference>
<keyword evidence="5 10" id="KW-0812">Transmembrane</keyword>
<evidence type="ECO:0000256" key="3">
    <source>
        <dbReference type="ARBA" id="ARBA00022475"/>
    </source>
</evidence>
<feature type="domain" description="SSD" evidence="11">
    <location>
        <begin position="124"/>
        <end position="288"/>
    </location>
</feature>
<accession>A0A2H0YPD3</accession>
<sequence>MNIPFIKYSKIYYIFSGLLVIASIASILIFGLKFGIDFLGGSILEAEFKNRPENRLIQEKLIDLNLGEIIIQPTGNNGVILRMSEINEDTHQKILLKMNEISEVQEKRFESIGPNIGKELRQKTIFLIIISLIMLLIYIAIAFRKVSRPIFSWQYGIISIIALFFDILIPIGFLALLGKLYNAQFNIPIITAFLTILGYTINDKVIIFDRVRENIIRSQEFDFETLVEQSLNQTLTRSLSTGSCTLLVLIAVFFFGGETLKYFSLILILGIIIGTYSSIFLASPLLVTWYHFRLRRNS</sequence>
<comment type="similarity">
    <text evidence="10">Belongs to the SecD/SecF family. SecF subfamily.</text>
</comment>
<dbReference type="Pfam" id="PF07549">
    <property type="entry name" value="Sec_GG"/>
    <property type="match status" value="1"/>
</dbReference>
<proteinExistence type="inferred from homology"/>
<comment type="subcellular location">
    <subcellularLocation>
        <location evidence="1 10">Cell membrane</location>
        <topology evidence="1 10">Multi-pass membrane protein</topology>
    </subcellularLocation>
</comment>
<name>A0A2H0YPD3_9BACT</name>
<dbReference type="NCBIfam" id="TIGR00966">
    <property type="entry name" value="transloc_SecF"/>
    <property type="match status" value="1"/>
</dbReference>
<keyword evidence="3 10" id="KW-1003">Cell membrane</keyword>
<evidence type="ECO:0000256" key="7">
    <source>
        <dbReference type="ARBA" id="ARBA00022989"/>
    </source>
</evidence>
<dbReference type="HAMAP" id="MF_01464_B">
    <property type="entry name" value="SecF_B"/>
    <property type="match status" value="1"/>
</dbReference>
<dbReference type="GO" id="GO:0006605">
    <property type="term" value="P:protein targeting"/>
    <property type="evidence" value="ECO:0007669"/>
    <property type="project" value="UniProtKB-UniRule"/>
</dbReference>
<evidence type="ECO:0000259" key="11">
    <source>
        <dbReference type="PROSITE" id="PS50156"/>
    </source>
</evidence>
<gene>
    <name evidence="10 12" type="primary">secF</name>
    <name evidence="12" type="ORF">COT32_00240</name>
</gene>
<dbReference type="GO" id="GO:0005886">
    <property type="term" value="C:plasma membrane"/>
    <property type="evidence" value="ECO:0007669"/>
    <property type="project" value="UniProtKB-SubCell"/>
</dbReference>
<dbReference type="PROSITE" id="PS50156">
    <property type="entry name" value="SSD"/>
    <property type="match status" value="1"/>
</dbReference>
<dbReference type="PANTHER" id="PTHR30081:SF8">
    <property type="entry name" value="PROTEIN TRANSLOCASE SUBUNIT SECF"/>
    <property type="match status" value="1"/>
</dbReference>
<organism evidence="12 13">
    <name type="scientific">Candidatus Nealsonbacteria bacterium CG08_land_8_20_14_0_20_36_22</name>
    <dbReference type="NCBI Taxonomy" id="1974704"/>
    <lineage>
        <taxon>Bacteria</taxon>
        <taxon>Candidatus Nealsoniibacteriota</taxon>
    </lineage>
</organism>
<evidence type="ECO:0000313" key="12">
    <source>
        <dbReference type="EMBL" id="PIS40351.1"/>
    </source>
</evidence>
<dbReference type="AlphaFoldDB" id="A0A2H0YPD3"/>
<dbReference type="PANTHER" id="PTHR30081">
    <property type="entry name" value="PROTEIN-EXPORT MEMBRANE PROTEIN SEC"/>
    <property type="match status" value="1"/>
</dbReference>
<dbReference type="InterPro" id="IPR022646">
    <property type="entry name" value="SecD/SecF_CS"/>
</dbReference>
<evidence type="ECO:0000256" key="10">
    <source>
        <dbReference type="HAMAP-Rule" id="MF_01464"/>
    </source>
</evidence>
<dbReference type="Proteomes" id="UP000231472">
    <property type="component" value="Unassembled WGS sequence"/>
</dbReference>
<keyword evidence="9 10" id="KW-0472">Membrane</keyword>
<feature type="transmembrane region" description="Helical" evidence="10">
    <location>
        <begin position="239"/>
        <end position="256"/>
    </location>
</feature>
<dbReference type="InterPro" id="IPR048634">
    <property type="entry name" value="SecD_SecF_C"/>
</dbReference>
<keyword evidence="4" id="KW-0997">Cell inner membrane</keyword>